<keyword evidence="3 4" id="KW-0067">ATP-binding</keyword>
<evidence type="ECO:0000256" key="2">
    <source>
        <dbReference type="ARBA" id="ARBA00022741"/>
    </source>
</evidence>
<reference evidence="7" key="1">
    <citation type="journal article" date="2019" name="Int. J. Syst. Evol. Microbiol.">
        <title>The Global Catalogue of Microorganisms (GCM) 10K type strain sequencing project: providing services to taxonomists for standard genome sequencing and annotation.</title>
        <authorList>
            <consortium name="The Broad Institute Genomics Platform"/>
            <consortium name="The Broad Institute Genome Sequencing Center for Infectious Disease"/>
            <person name="Wu L."/>
            <person name="Ma J."/>
        </authorList>
    </citation>
    <scope>NUCLEOTIDE SEQUENCE [LARGE SCALE GENOMIC DNA]</scope>
    <source>
        <strain evidence="7">JCM 30846</strain>
    </source>
</reference>
<dbReference type="PANTHER" id="PTHR43585:SF2">
    <property type="entry name" value="ATP-GRASP ENZYME FSQD"/>
    <property type="match status" value="1"/>
</dbReference>
<dbReference type="Pfam" id="PF18130">
    <property type="entry name" value="ATPgrasp_N"/>
    <property type="match status" value="1"/>
</dbReference>
<dbReference type="RefSeq" id="WP_345640863.1">
    <property type="nucleotide sequence ID" value="NZ_BAABEP010000002.1"/>
</dbReference>
<dbReference type="PROSITE" id="PS50975">
    <property type="entry name" value="ATP_GRASP"/>
    <property type="match status" value="1"/>
</dbReference>
<dbReference type="Gene3D" id="3.40.50.20">
    <property type="match status" value="1"/>
</dbReference>
<gene>
    <name evidence="6" type="ORF">GCM10023082_06870</name>
</gene>
<evidence type="ECO:0000256" key="4">
    <source>
        <dbReference type="PROSITE-ProRule" id="PRU00409"/>
    </source>
</evidence>
<dbReference type="Gene3D" id="3.30.470.20">
    <property type="entry name" value="ATP-grasp fold, B domain"/>
    <property type="match status" value="1"/>
</dbReference>
<dbReference type="Pfam" id="PF13535">
    <property type="entry name" value="ATP-grasp_4"/>
    <property type="match status" value="1"/>
</dbReference>
<dbReference type="SMART" id="SM01209">
    <property type="entry name" value="GARS_A"/>
    <property type="match status" value="1"/>
</dbReference>
<proteinExistence type="predicted"/>
<evidence type="ECO:0000313" key="7">
    <source>
        <dbReference type="Proteomes" id="UP001499884"/>
    </source>
</evidence>
<comment type="caution">
    <text evidence="6">The sequence shown here is derived from an EMBL/GenBank/DDBJ whole genome shotgun (WGS) entry which is preliminary data.</text>
</comment>
<keyword evidence="1" id="KW-0436">Ligase</keyword>
<dbReference type="InterPro" id="IPR041472">
    <property type="entry name" value="BL00235/CARNS1_N"/>
</dbReference>
<dbReference type="InterPro" id="IPR011761">
    <property type="entry name" value="ATP-grasp"/>
</dbReference>
<dbReference type="PANTHER" id="PTHR43585">
    <property type="entry name" value="FUMIPYRROLE BIOSYNTHESIS PROTEIN C"/>
    <property type="match status" value="1"/>
</dbReference>
<feature type="domain" description="ATP-grasp" evidence="5">
    <location>
        <begin position="115"/>
        <end position="315"/>
    </location>
</feature>
<accession>A0ABP7DY66</accession>
<organism evidence="6 7">
    <name type="scientific">Streptomyces tremellae</name>
    <dbReference type="NCBI Taxonomy" id="1124239"/>
    <lineage>
        <taxon>Bacteria</taxon>
        <taxon>Bacillati</taxon>
        <taxon>Actinomycetota</taxon>
        <taxon>Actinomycetes</taxon>
        <taxon>Kitasatosporales</taxon>
        <taxon>Streptomycetaceae</taxon>
        <taxon>Streptomyces</taxon>
    </lineage>
</organism>
<evidence type="ECO:0000256" key="3">
    <source>
        <dbReference type="ARBA" id="ARBA00022840"/>
    </source>
</evidence>
<evidence type="ECO:0000259" key="5">
    <source>
        <dbReference type="PROSITE" id="PS50975"/>
    </source>
</evidence>
<protein>
    <submittedName>
        <fullName evidence="6">ATP-grasp domain-containing protein</fullName>
    </submittedName>
</protein>
<evidence type="ECO:0000256" key="1">
    <source>
        <dbReference type="ARBA" id="ARBA00022598"/>
    </source>
</evidence>
<keyword evidence="7" id="KW-1185">Reference proteome</keyword>
<dbReference type="EMBL" id="BAABEP010000002">
    <property type="protein sequence ID" value="GAA3711685.1"/>
    <property type="molecule type" value="Genomic_DNA"/>
</dbReference>
<sequence length="419" mass="44919">MSHHQPVLLVLGAGDRAYRSFLLQEFAARHHLVLLDHQPPAWTRPYVTDAVHVDLHDHQAVSRVITEIALRQPISGVTTYLEHHVELAAQLAKELGLPGADPEAVAACRDKARTRQLLAEHGVPSARSVLVDDAEEAAAAADAIGYPVVVKPRGLGGSAGVRRADYREHVTAYYEEAAAATLIGLEDSAVPGVLVEEYLRGPEISVECLVRSRGDVHLAAVTRKRLGTEPAFLETGHLVDATDPLLDDPALHHVVTEAIKAVGITAGILHVEVRLTSQGPRIIELNARLGGDLIPRLVHLATGVSLPQAQAALATGDTPELTASVRQSAAVEFHYPTATGPVQTAHADALSADWLERLVWTHDRGDLVNAAPHSTINDRVAHAVVSGLTPDACQARLDHVRNHLTVHIASPIRTNACVR</sequence>
<dbReference type="Proteomes" id="UP001499884">
    <property type="component" value="Unassembled WGS sequence"/>
</dbReference>
<evidence type="ECO:0000313" key="6">
    <source>
        <dbReference type="EMBL" id="GAA3711685.1"/>
    </source>
</evidence>
<name>A0ABP7DY66_9ACTN</name>
<dbReference type="SUPFAM" id="SSF56059">
    <property type="entry name" value="Glutathione synthetase ATP-binding domain-like"/>
    <property type="match status" value="1"/>
</dbReference>
<keyword evidence="2 4" id="KW-0547">Nucleotide-binding</keyword>
<dbReference type="InterPro" id="IPR052032">
    <property type="entry name" value="ATP-dep_AA_Ligase"/>
</dbReference>